<dbReference type="SUPFAM" id="SSF49899">
    <property type="entry name" value="Concanavalin A-like lectins/glucanases"/>
    <property type="match status" value="2"/>
</dbReference>
<keyword evidence="5" id="KW-0812">Transmembrane</keyword>
<evidence type="ECO:0000256" key="2">
    <source>
        <dbReference type="ARBA" id="ARBA00022729"/>
    </source>
</evidence>
<evidence type="ECO:0000256" key="5">
    <source>
        <dbReference type="SAM" id="Phobius"/>
    </source>
</evidence>
<dbReference type="PANTHER" id="PTHR41349:SF1">
    <property type="entry name" value="PROTEIN CBG08683"/>
    <property type="match status" value="1"/>
</dbReference>
<dbReference type="Pfam" id="PF13385">
    <property type="entry name" value="Laminin_G_3"/>
    <property type="match status" value="2"/>
</dbReference>
<evidence type="ECO:0000256" key="1">
    <source>
        <dbReference type="ARBA" id="ARBA00004196"/>
    </source>
</evidence>
<dbReference type="Pfam" id="PF09479">
    <property type="entry name" value="Flg_new"/>
    <property type="match status" value="1"/>
</dbReference>
<dbReference type="EMBL" id="JBHSMG010000002">
    <property type="protein sequence ID" value="MFC5502589.1"/>
    <property type="molecule type" value="Genomic_DNA"/>
</dbReference>
<feature type="compositionally biased region" description="Low complexity" evidence="4">
    <location>
        <begin position="1151"/>
        <end position="1172"/>
    </location>
</feature>
<dbReference type="Gene3D" id="2.60.120.200">
    <property type="match status" value="2"/>
</dbReference>
<name>A0ABW0NQD3_9MICO</name>
<dbReference type="Gene3D" id="2.60.40.10">
    <property type="entry name" value="Immunoglobulins"/>
    <property type="match status" value="1"/>
</dbReference>
<dbReference type="InterPro" id="IPR013378">
    <property type="entry name" value="InlB-like_B-rpt"/>
</dbReference>
<evidence type="ECO:0000313" key="9">
    <source>
        <dbReference type="Proteomes" id="UP001596039"/>
    </source>
</evidence>
<feature type="signal peptide" evidence="6">
    <location>
        <begin position="1"/>
        <end position="33"/>
    </location>
</feature>
<keyword evidence="5" id="KW-1133">Transmembrane helix</keyword>
<feature type="region of interest" description="Disordered" evidence="4">
    <location>
        <begin position="1137"/>
        <end position="1172"/>
    </location>
</feature>
<keyword evidence="3" id="KW-1015">Disulfide bond</keyword>
<feature type="chain" id="PRO_5046989722" evidence="6">
    <location>
        <begin position="34"/>
        <end position="1216"/>
    </location>
</feature>
<gene>
    <name evidence="8" type="ORF">ACFPJ4_10090</name>
</gene>
<organism evidence="8 9">
    <name type="scientific">Lysinimonas soli</name>
    <dbReference type="NCBI Taxonomy" id="1074233"/>
    <lineage>
        <taxon>Bacteria</taxon>
        <taxon>Bacillati</taxon>
        <taxon>Actinomycetota</taxon>
        <taxon>Actinomycetes</taxon>
        <taxon>Micrococcales</taxon>
        <taxon>Microbacteriaceae</taxon>
        <taxon>Lysinimonas</taxon>
    </lineage>
</organism>
<evidence type="ECO:0000256" key="3">
    <source>
        <dbReference type="ARBA" id="ARBA00023157"/>
    </source>
</evidence>
<dbReference type="SUPFAM" id="SSF56219">
    <property type="entry name" value="DNase I-like"/>
    <property type="match status" value="1"/>
</dbReference>
<dbReference type="Proteomes" id="UP001596039">
    <property type="component" value="Unassembled WGS sequence"/>
</dbReference>
<evidence type="ECO:0000259" key="7">
    <source>
        <dbReference type="SMART" id="SM00560"/>
    </source>
</evidence>
<dbReference type="InterPro" id="IPR036691">
    <property type="entry name" value="Endo/exonu/phosph_ase_sf"/>
</dbReference>
<dbReference type="Gene3D" id="2.60.40.4270">
    <property type="entry name" value="Listeria-Bacteroides repeat domain"/>
    <property type="match status" value="1"/>
</dbReference>
<evidence type="ECO:0000256" key="6">
    <source>
        <dbReference type="SAM" id="SignalP"/>
    </source>
</evidence>
<feature type="domain" description="LamG-like jellyroll fold" evidence="7">
    <location>
        <begin position="102"/>
        <end position="249"/>
    </location>
</feature>
<dbReference type="PANTHER" id="PTHR41349">
    <property type="match status" value="1"/>
</dbReference>
<dbReference type="Pfam" id="PF18981">
    <property type="entry name" value="InlK_D3"/>
    <property type="match status" value="1"/>
</dbReference>
<evidence type="ECO:0000313" key="8">
    <source>
        <dbReference type="EMBL" id="MFC5502589.1"/>
    </source>
</evidence>
<dbReference type="InterPro" id="IPR013320">
    <property type="entry name" value="ConA-like_dom_sf"/>
</dbReference>
<dbReference type="SMART" id="SM00560">
    <property type="entry name" value="LamGL"/>
    <property type="match status" value="1"/>
</dbReference>
<dbReference type="InterPro" id="IPR044056">
    <property type="entry name" value="InlI_Ig-like"/>
</dbReference>
<keyword evidence="5" id="KW-0472">Membrane</keyword>
<comment type="caution">
    <text evidence="8">The sequence shown here is derived from an EMBL/GenBank/DDBJ whole genome shotgun (WGS) entry which is preliminary data.</text>
</comment>
<dbReference type="InterPro" id="IPR042229">
    <property type="entry name" value="Listeria/Bacterioides_rpt_sf"/>
</dbReference>
<comment type="subcellular location">
    <subcellularLocation>
        <location evidence="1">Cell envelope</location>
    </subcellularLocation>
</comment>
<dbReference type="Gene3D" id="3.60.10.10">
    <property type="entry name" value="Endonuclease/exonuclease/phosphatase"/>
    <property type="match status" value="1"/>
</dbReference>
<dbReference type="RefSeq" id="WP_386740279.1">
    <property type="nucleotide sequence ID" value="NZ_JBHSMG010000002.1"/>
</dbReference>
<proteinExistence type="predicted"/>
<evidence type="ECO:0000256" key="4">
    <source>
        <dbReference type="SAM" id="MobiDB-lite"/>
    </source>
</evidence>
<dbReference type="InterPro" id="IPR013783">
    <property type="entry name" value="Ig-like_fold"/>
</dbReference>
<reference evidence="9" key="1">
    <citation type="journal article" date="2019" name="Int. J. Syst. Evol. Microbiol.">
        <title>The Global Catalogue of Microorganisms (GCM) 10K type strain sequencing project: providing services to taxonomists for standard genome sequencing and annotation.</title>
        <authorList>
            <consortium name="The Broad Institute Genomics Platform"/>
            <consortium name="The Broad Institute Genome Sequencing Center for Infectious Disease"/>
            <person name="Wu L."/>
            <person name="Ma J."/>
        </authorList>
    </citation>
    <scope>NUCLEOTIDE SEQUENCE [LARGE SCALE GENOMIC DNA]</scope>
    <source>
        <strain evidence="9">CGMCC 4.6997</strain>
    </source>
</reference>
<feature type="transmembrane region" description="Helical" evidence="5">
    <location>
        <begin position="1180"/>
        <end position="1203"/>
    </location>
</feature>
<sequence>MPQNRTRARLIAGGASLLIAASAAVALVSPATAGPVSAPVASYTFDGDSGSTVVDSSGHGNDAAWKGTPAYVAGISGKAIAVSGGANYIKLPLVAAQTDASSSFSYEFWISEQSRTSYGPIVSNQDFATCNDTGLTLYNQATPGVLEGCWGKTSGGTKEYIHGGSGNIVGTWHHVAVVVDRTANTMTFYVDGVQTATSGAAAITSSTALDSGLAFNIGGLSGSESDTSDGYTNAYIDDFEFFNVAIPGTQVAADYTASKPVVVSYTVAFDGNGATGGATASQSMISNQATALSANGFTRSGYQFTGWATSPSGPAVYADGQSVSSLSPTDGATVTLYAVWNRYRAPGDTIAPLLSYDFDADSGSTVTDSSGNGAAAHWSGTPSYGAGVEGKAAYVNSPDGSDRGVNFFSLPLIAGKTDGASSFSYVFWLNESSASSDSPIVSNQDFTYCYDKGTSLYNTSGQPGVLRACFGQDGTSTSQNYLPNVSTSSVIGTWHQVAVVADRAAGTMTTYLDGQQSVQNNGLTSAFTLMSGFPFRVGAEGSGTDTIDGFVNAYIDDFDFYAAPISAAQIENDYLATKPATPPTNDGSSLAAGFVSDTFRAPQVRAGGAVKQPLAALWNGGAVTSYTKVDGDGWLAVDGSGVVTGTAPATAPQDPATITVRATDGTTTSTITVEVPVIAAHDAPTLASATWNLWDAGSHVSDSTLKDLAVIAAHGLDVIGLQEDGGTGAVRLANALGWYGIEGDDGVGIVSAYPLDVASKRTLAGAAPAIGVTARVLGIDLRLWSVGLDGSAYGPKKACLAGVTDPAHLVTAEKATSRFAQAQAVAAALAPDVASAPRTPVVLLGDLESPSSTDWTAATASAHCKIGAVDWPVPDQLASAGLTDSFRAAHPDPAASAGTTWSPLVTTNAVDGGAEPQDRIDYVDFAGTRLAVLGSNTFVAGWPSAKNIQNGAWTSDHRGVVTTFRLDAPLPAPTATVASGTIAYQLGSRPSAAELLSKAGAASTTAGAVLAIDDSAVDYSTVGSYAASVTATDPADGRVSAPVTVTVKVVPVLTISLAHSTATVTLAPGRRLTVAEVRAAVRPSLNVTGTISVDVSGVDDAVAGSYPVIFTGTDAFGFTARALGTVTIAFSVGATDAPTSEASATPGATDAPASADPGSTAPPTSPASADPGSKLTGMEIGLPVVLAALLLVGALLVTVLVIARRRRASRVTAPPR</sequence>
<keyword evidence="9" id="KW-1185">Reference proteome</keyword>
<protein>
    <submittedName>
        <fullName evidence="8">LamG-like jellyroll fold domain-containing protein</fullName>
    </submittedName>
</protein>
<dbReference type="InterPro" id="IPR006558">
    <property type="entry name" value="LamG-like"/>
</dbReference>
<keyword evidence="2 6" id="KW-0732">Signal</keyword>
<accession>A0ABW0NQD3</accession>